<evidence type="ECO:0000313" key="2">
    <source>
        <dbReference type="EMBL" id="OKL42767.1"/>
    </source>
</evidence>
<dbReference type="InterPro" id="IPR029068">
    <property type="entry name" value="Glyas_Bleomycin-R_OHBP_Dase"/>
</dbReference>
<sequence>MTQGLSGLGVFFVAGFGPITRNTEESRTLYADALGLPLKPYGDTADYFLTEDGELEGCRHFALWPLAQAAQSCFGRDEWPAELPVPQAWLEFDVKDITIATERLKARVYHLLIANREEPWGQKVTRFLSPEGLLVAVSETPWLRTD</sequence>
<feature type="domain" description="Glyoxalase/fosfomycin resistance/dioxygenase" evidence="1">
    <location>
        <begin position="20"/>
        <end position="136"/>
    </location>
</feature>
<dbReference type="Pfam" id="PF00903">
    <property type="entry name" value="Glyoxalase"/>
    <property type="match status" value="1"/>
</dbReference>
<dbReference type="SUPFAM" id="SSF54593">
    <property type="entry name" value="Glyoxalase/Bleomycin resistance protein/Dihydroxybiphenyl dioxygenase"/>
    <property type="match status" value="1"/>
</dbReference>
<accession>A0A1U7JDH2</accession>
<proteinExistence type="predicted"/>
<dbReference type="InterPro" id="IPR004360">
    <property type="entry name" value="Glyas_Fos-R_dOase_dom"/>
</dbReference>
<keyword evidence="3" id="KW-1185">Reference proteome</keyword>
<dbReference type="Gene3D" id="3.10.180.10">
    <property type="entry name" value="2,3-Dihydroxybiphenyl 1,2-Dioxygenase, domain 1"/>
    <property type="match status" value="1"/>
</dbReference>
<name>A0A1U7JDH2_9HYPH</name>
<evidence type="ECO:0000313" key="3">
    <source>
        <dbReference type="Proteomes" id="UP000185783"/>
    </source>
</evidence>
<dbReference type="AlphaFoldDB" id="A0A1U7JDH2"/>
<reference evidence="2 3" key="1">
    <citation type="submission" date="2016-03" db="EMBL/GenBank/DDBJ databases">
        <title>Genome sequence of Nesiotobacter sp. nov., a moderately halophilic alphaproteobacterium isolated from the Yellow Sea, China.</title>
        <authorList>
            <person name="Zhang G."/>
            <person name="Zhang R."/>
        </authorList>
    </citation>
    <scope>NUCLEOTIDE SEQUENCE [LARGE SCALE GENOMIC DNA]</scope>
    <source>
        <strain evidence="2 3">WB1-6</strain>
    </source>
</reference>
<dbReference type="Proteomes" id="UP000185783">
    <property type="component" value="Unassembled WGS sequence"/>
</dbReference>
<gene>
    <name evidence="2" type="ORF">A3843_00135</name>
</gene>
<comment type="caution">
    <text evidence="2">The sequence shown here is derived from an EMBL/GenBank/DDBJ whole genome shotgun (WGS) entry which is preliminary data.</text>
</comment>
<dbReference type="EMBL" id="LVVZ01000034">
    <property type="protein sequence ID" value="OKL42767.1"/>
    <property type="molecule type" value="Genomic_DNA"/>
</dbReference>
<evidence type="ECO:0000259" key="1">
    <source>
        <dbReference type="Pfam" id="PF00903"/>
    </source>
</evidence>
<dbReference type="STRING" id="197461.A3843_00135"/>
<protein>
    <submittedName>
        <fullName evidence="2">Glyoxalase</fullName>
    </submittedName>
</protein>
<organism evidence="2 3">
    <name type="scientific">Pseudovibrio exalbescens</name>
    <dbReference type="NCBI Taxonomy" id="197461"/>
    <lineage>
        <taxon>Bacteria</taxon>
        <taxon>Pseudomonadati</taxon>
        <taxon>Pseudomonadota</taxon>
        <taxon>Alphaproteobacteria</taxon>
        <taxon>Hyphomicrobiales</taxon>
        <taxon>Stappiaceae</taxon>
        <taxon>Pseudovibrio</taxon>
    </lineage>
</organism>